<evidence type="ECO:0000313" key="3">
    <source>
        <dbReference type="Proteomes" id="UP000006250"/>
    </source>
</evidence>
<feature type="compositionally biased region" description="Pro residues" evidence="1">
    <location>
        <begin position="145"/>
        <end position="158"/>
    </location>
</feature>
<name>E1JSI8_SOLFR</name>
<gene>
    <name evidence="2" type="ORF">DesfrDRAFT_0779</name>
</gene>
<dbReference type="Proteomes" id="UP000006250">
    <property type="component" value="Unassembled WGS sequence"/>
</dbReference>
<dbReference type="eggNOG" id="ENOG5033GX1">
    <property type="taxonomic scope" value="Bacteria"/>
</dbReference>
<dbReference type="AlphaFoldDB" id="E1JSI8"/>
<comment type="caution">
    <text evidence="2">The sequence shown here is derived from an EMBL/GenBank/DDBJ whole genome shotgun (WGS) entry which is preliminary data.</text>
</comment>
<evidence type="ECO:0000256" key="1">
    <source>
        <dbReference type="SAM" id="MobiDB-lite"/>
    </source>
</evidence>
<protein>
    <recommendedName>
        <fullName evidence="4">Periplasmic heavy metal sensor</fullName>
    </recommendedName>
</protein>
<dbReference type="STRING" id="596151.DesfrDRAFT_0779"/>
<evidence type="ECO:0000313" key="2">
    <source>
        <dbReference type="EMBL" id="EFL52673.1"/>
    </source>
</evidence>
<accession>E1JSI8</accession>
<reference evidence="2 3" key="1">
    <citation type="submission" date="2010-08" db="EMBL/GenBank/DDBJ databases">
        <title>The draft genome of Desulfovibrio fructosovorans JJ.</title>
        <authorList>
            <consortium name="US DOE Joint Genome Institute (JGI-PGF)"/>
            <person name="Lucas S."/>
            <person name="Copeland A."/>
            <person name="Lapidus A."/>
            <person name="Cheng J.-F."/>
            <person name="Bruce D."/>
            <person name="Goodwin L."/>
            <person name="Pitluck S."/>
            <person name="Land M.L."/>
            <person name="Hauser L."/>
            <person name="Chang Y.-J."/>
            <person name="Jeffries C."/>
            <person name="Wall J.D."/>
            <person name="Stahl D.A."/>
            <person name="Arkin A.P."/>
            <person name="Dehal P."/>
            <person name="Stolyar S.M."/>
            <person name="Hazen T.C."/>
            <person name="Woyke T.J."/>
        </authorList>
    </citation>
    <scope>NUCLEOTIDE SEQUENCE [LARGE SCALE GENOMIC DNA]</scope>
    <source>
        <strain evidence="2 3">JJ</strain>
    </source>
</reference>
<proteinExistence type="predicted"/>
<feature type="region of interest" description="Disordered" evidence="1">
    <location>
        <begin position="126"/>
        <end position="208"/>
    </location>
</feature>
<organism evidence="2 3">
    <name type="scientific">Solidesulfovibrio fructosivorans JJ]</name>
    <dbReference type="NCBI Taxonomy" id="596151"/>
    <lineage>
        <taxon>Bacteria</taxon>
        <taxon>Pseudomonadati</taxon>
        <taxon>Thermodesulfobacteriota</taxon>
        <taxon>Desulfovibrionia</taxon>
        <taxon>Desulfovibrionales</taxon>
        <taxon>Desulfovibrionaceae</taxon>
        <taxon>Solidesulfovibrio</taxon>
    </lineage>
</organism>
<keyword evidence="3" id="KW-1185">Reference proteome</keyword>
<dbReference type="EMBL" id="AECZ01000003">
    <property type="protein sequence ID" value="EFL52673.1"/>
    <property type="molecule type" value="Genomic_DNA"/>
</dbReference>
<sequence length="208" mass="22960" precursor="true">MKAIATKALAGLVLFASGIVIGFFGSRYLAERGRLALLHGDPRHFSEMVVRRISDDLDLTNEQRQKLRPIVLRTAEALAKVRQEQEPKIHKIFEKSNKDIRKLLKPDQQEKFTALLKRLERRRKALGHFAPPPPPPGAFDDHRPPPPGMDGFPPPPPDFDGRSLDSPQQHPEGSRAPNATKPAPDAVKPVQPGKPDTSGKIAPPAADK</sequence>
<evidence type="ECO:0008006" key="4">
    <source>
        <dbReference type="Google" id="ProtNLM"/>
    </source>
</evidence>
<dbReference type="RefSeq" id="WP_005991278.1">
    <property type="nucleotide sequence ID" value="NZ_AECZ01000003.1"/>
</dbReference>